<evidence type="ECO:0000259" key="1">
    <source>
        <dbReference type="Pfam" id="PF04149"/>
    </source>
</evidence>
<keyword evidence="3" id="KW-1185">Reference proteome</keyword>
<sequence>MDDFTDAIWRKSVKTQNSGACVEIARVGNTVGVRDSKDPGGHILRFTVREFAAFLDGARRAEFDDLVTAGE</sequence>
<dbReference type="Pfam" id="PF04149">
    <property type="entry name" value="DUF397"/>
    <property type="match status" value="1"/>
</dbReference>
<proteinExistence type="predicted"/>
<dbReference type="InterPro" id="IPR007278">
    <property type="entry name" value="DUF397"/>
</dbReference>
<comment type="caution">
    <text evidence="2">The sequence shown here is derived from an EMBL/GenBank/DDBJ whole genome shotgun (WGS) entry which is preliminary data.</text>
</comment>
<dbReference type="RefSeq" id="WP_203993950.1">
    <property type="nucleotide sequence ID" value="NZ_BOPG01000023.1"/>
</dbReference>
<feature type="domain" description="DUF397" evidence="1">
    <location>
        <begin position="9"/>
        <end position="59"/>
    </location>
</feature>
<evidence type="ECO:0000313" key="3">
    <source>
        <dbReference type="Proteomes" id="UP000612585"/>
    </source>
</evidence>
<reference evidence="2" key="1">
    <citation type="submission" date="2021-01" db="EMBL/GenBank/DDBJ databases">
        <title>Whole genome shotgun sequence of Virgisporangium aurantiacum NBRC 16421.</title>
        <authorList>
            <person name="Komaki H."/>
            <person name="Tamura T."/>
        </authorList>
    </citation>
    <scope>NUCLEOTIDE SEQUENCE</scope>
    <source>
        <strain evidence="2">NBRC 16421</strain>
    </source>
</reference>
<accession>A0A8J4DYZ0</accession>
<gene>
    <name evidence="2" type="ORF">Vau01_036560</name>
</gene>
<dbReference type="Proteomes" id="UP000612585">
    <property type="component" value="Unassembled WGS sequence"/>
</dbReference>
<name>A0A8J4DYZ0_9ACTN</name>
<dbReference type="EMBL" id="BOPG01000023">
    <property type="protein sequence ID" value="GIJ56140.1"/>
    <property type="molecule type" value="Genomic_DNA"/>
</dbReference>
<organism evidence="2 3">
    <name type="scientific">Virgisporangium aurantiacum</name>
    <dbReference type="NCBI Taxonomy" id="175570"/>
    <lineage>
        <taxon>Bacteria</taxon>
        <taxon>Bacillati</taxon>
        <taxon>Actinomycetota</taxon>
        <taxon>Actinomycetes</taxon>
        <taxon>Micromonosporales</taxon>
        <taxon>Micromonosporaceae</taxon>
        <taxon>Virgisporangium</taxon>
    </lineage>
</organism>
<protein>
    <recommendedName>
        <fullName evidence="1">DUF397 domain-containing protein</fullName>
    </recommendedName>
</protein>
<dbReference type="AlphaFoldDB" id="A0A8J4DYZ0"/>
<evidence type="ECO:0000313" key="2">
    <source>
        <dbReference type="EMBL" id="GIJ56140.1"/>
    </source>
</evidence>